<accession>A0AAD3GZQ0</accession>
<keyword evidence="3" id="KW-1185">Reference proteome</keyword>
<evidence type="ECO:0000256" key="1">
    <source>
        <dbReference type="SAM" id="MobiDB-lite"/>
    </source>
</evidence>
<evidence type="ECO:0000313" key="2">
    <source>
        <dbReference type="EMBL" id="GFH45020.1"/>
    </source>
</evidence>
<feature type="compositionally biased region" description="Polar residues" evidence="1">
    <location>
        <begin position="1"/>
        <end position="20"/>
    </location>
</feature>
<dbReference type="AlphaFoldDB" id="A0AAD3GZQ0"/>
<feature type="region of interest" description="Disordered" evidence="1">
    <location>
        <begin position="72"/>
        <end position="96"/>
    </location>
</feature>
<gene>
    <name evidence="2" type="ORF">CTEN210_01494</name>
</gene>
<sequence>MNSHQTIPATPLAESSTSIESKVLDEPQSVEPQEILGKTVSTPNEAQKIKLGNDKDLLLTIATSSENDLSKEIEGLALGSKTEEDTESDSSNSTVDLTGPSYACIDFKQGFIKDDWAKGCVKNRINSFSLDASLKRIKEQRLKSL</sequence>
<dbReference type="Proteomes" id="UP001054902">
    <property type="component" value="Unassembled WGS sequence"/>
</dbReference>
<reference evidence="2 3" key="1">
    <citation type="journal article" date="2021" name="Sci. Rep.">
        <title>The genome of the diatom Chaetoceros tenuissimus carries an ancient integrated fragment of an extant virus.</title>
        <authorList>
            <person name="Hongo Y."/>
            <person name="Kimura K."/>
            <person name="Takaki Y."/>
            <person name="Yoshida Y."/>
            <person name="Baba S."/>
            <person name="Kobayashi G."/>
            <person name="Nagasaki K."/>
            <person name="Hano T."/>
            <person name="Tomaru Y."/>
        </authorList>
    </citation>
    <scope>NUCLEOTIDE SEQUENCE [LARGE SCALE GENOMIC DNA]</scope>
    <source>
        <strain evidence="2 3">NIES-3715</strain>
    </source>
</reference>
<proteinExistence type="predicted"/>
<comment type="caution">
    <text evidence="2">The sequence shown here is derived from an EMBL/GenBank/DDBJ whole genome shotgun (WGS) entry which is preliminary data.</text>
</comment>
<dbReference type="EMBL" id="BLLK01000020">
    <property type="protein sequence ID" value="GFH45020.1"/>
    <property type="molecule type" value="Genomic_DNA"/>
</dbReference>
<protein>
    <submittedName>
        <fullName evidence="2">Uncharacterized protein</fullName>
    </submittedName>
</protein>
<name>A0AAD3GZQ0_9STRA</name>
<organism evidence="2 3">
    <name type="scientific">Chaetoceros tenuissimus</name>
    <dbReference type="NCBI Taxonomy" id="426638"/>
    <lineage>
        <taxon>Eukaryota</taxon>
        <taxon>Sar</taxon>
        <taxon>Stramenopiles</taxon>
        <taxon>Ochrophyta</taxon>
        <taxon>Bacillariophyta</taxon>
        <taxon>Coscinodiscophyceae</taxon>
        <taxon>Chaetocerotophycidae</taxon>
        <taxon>Chaetocerotales</taxon>
        <taxon>Chaetocerotaceae</taxon>
        <taxon>Chaetoceros</taxon>
    </lineage>
</organism>
<evidence type="ECO:0000313" key="3">
    <source>
        <dbReference type="Proteomes" id="UP001054902"/>
    </source>
</evidence>
<feature type="region of interest" description="Disordered" evidence="1">
    <location>
        <begin position="1"/>
        <end position="41"/>
    </location>
</feature>